<evidence type="ECO:0000313" key="1">
    <source>
        <dbReference type="EMBL" id="MDQ0254969.1"/>
    </source>
</evidence>
<dbReference type="RefSeq" id="WP_307325687.1">
    <property type="nucleotide sequence ID" value="NZ_JAUSUG010000008.1"/>
</dbReference>
<comment type="caution">
    <text evidence="1">The sequence shown here is derived from an EMBL/GenBank/DDBJ whole genome shotgun (WGS) entry which is preliminary data.</text>
</comment>
<accession>A0ABT9ZUQ5</accession>
<dbReference type="EMBL" id="JAUSUG010000008">
    <property type="protein sequence ID" value="MDQ0254969.1"/>
    <property type="molecule type" value="Genomic_DNA"/>
</dbReference>
<proteinExistence type="predicted"/>
<evidence type="ECO:0000313" key="2">
    <source>
        <dbReference type="Proteomes" id="UP001230005"/>
    </source>
</evidence>
<organism evidence="1 2">
    <name type="scientific">Evansella vedderi</name>
    <dbReference type="NCBI Taxonomy" id="38282"/>
    <lineage>
        <taxon>Bacteria</taxon>
        <taxon>Bacillati</taxon>
        <taxon>Bacillota</taxon>
        <taxon>Bacilli</taxon>
        <taxon>Bacillales</taxon>
        <taxon>Bacillaceae</taxon>
        <taxon>Evansella</taxon>
    </lineage>
</organism>
<gene>
    <name evidence="1" type="ORF">J2S74_002351</name>
</gene>
<protein>
    <submittedName>
        <fullName evidence="1">Pyrroline-5-carboxylate reductase</fullName>
    </submittedName>
</protein>
<sequence>MIVGFGKLAKAIIHVLPTDEKIYVFSRKKTKVEAYREVDSRVQWLDPNHFTKEKEVWLLLPPDEIPKFMEKYIHAFHRSATFYYCATKGSSSDIKHIVTPTQHVVPVKFITQGDQLMKDNRGMAAIPNANKAYIKRLDEWFGDSMEIVIGEEKDVLHLNKTATAKAIQLIMDFQEEMKRVGIPSKMVDHAVKQIVPGVIESYLNNSLGGFAKQVVAERRNKNSESR</sequence>
<dbReference type="Proteomes" id="UP001230005">
    <property type="component" value="Unassembled WGS sequence"/>
</dbReference>
<reference evidence="1 2" key="1">
    <citation type="submission" date="2023-07" db="EMBL/GenBank/DDBJ databases">
        <title>Genomic Encyclopedia of Type Strains, Phase IV (KMG-IV): sequencing the most valuable type-strain genomes for metagenomic binning, comparative biology and taxonomic classification.</title>
        <authorList>
            <person name="Goeker M."/>
        </authorList>
    </citation>
    <scope>NUCLEOTIDE SEQUENCE [LARGE SCALE GENOMIC DNA]</scope>
    <source>
        <strain evidence="1 2">DSM 9768</strain>
    </source>
</reference>
<name>A0ABT9ZUQ5_9BACI</name>
<keyword evidence="2" id="KW-1185">Reference proteome</keyword>